<evidence type="ECO:0000256" key="3">
    <source>
        <dbReference type="ARBA" id="ARBA00023163"/>
    </source>
</evidence>
<dbReference type="Pfam" id="PF13412">
    <property type="entry name" value="HTH_24"/>
    <property type="match status" value="1"/>
</dbReference>
<dbReference type="PROSITE" id="PS50956">
    <property type="entry name" value="HTH_ASNC_2"/>
    <property type="match status" value="1"/>
</dbReference>
<keyword evidence="6" id="KW-1185">Reference proteome</keyword>
<organism evidence="5 6">
    <name type="scientific">Paraburkholderia nemoris</name>
    <dbReference type="NCBI Taxonomy" id="2793076"/>
    <lineage>
        <taxon>Bacteria</taxon>
        <taxon>Pseudomonadati</taxon>
        <taxon>Pseudomonadota</taxon>
        <taxon>Betaproteobacteria</taxon>
        <taxon>Burkholderiales</taxon>
        <taxon>Burkholderiaceae</taxon>
        <taxon>Paraburkholderia</taxon>
    </lineage>
</organism>
<accession>A0ABM8SSD8</accession>
<dbReference type="PANTHER" id="PTHR30154:SF34">
    <property type="entry name" value="TRANSCRIPTIONAL REGULATOR AZLB"/>
    <property type="match status" value="1"/>
</dbReference>
<dbReference type="EMBL" id="CAJNBH010000024">
    <property type="protein sequence ID" value="CAE6828090.1"/>
    <property type="molecule type" value="Genomic_DNA"/>
</dbReference>
<dbReference type="SUPFAM" id="SSF46785">
    <property type="entry name" value="Winged helix' DNA-binding domain"/>
    <property type="match status" value="1"/>
</dbReference>
<comment type="caution">
    <text evidence="5">The sequence shown here is derived from an EMBL/GenBank/DDBJ whole genome shotgun (WGS) entry which is preliminary data.</text>
</comment>
<dbReference type="PRINTS" id="PR00033">
    <property type="entry name" value="HTHASNC"/>
</dbReference>
<dbReference type="InterPro" id="IPR036388">
    <property type="entry name" value="WH-like_DNA-bd_sf"/>
</dbReference>
<evidence type="ECO:0000313" key="5">
    <source>
        <dbReference type="EMBL" id="CAE6828090.1"/>
    </source>
</evidence>
<dbReference type="Gene3D" id="1.10.10.10">
    <property type="entry name" value="Winged helix-like DNA-binding domain superfamily/Winged helix DNA-binding domain"/>
    <property type="match status" value="1"/>
</dbReference>
<dbReference type="InterPro" id="IPR019887">
    <property type="entry name" value="Tscrpt_reg_AsnC/Lrp_C"/>
</dbReference>
<feature type="domain" description="HTH asnC-type" evidence="4">
    <location>
        <begin position="69"/>
        <end position="130"/>
    </location>
</feature>
<sequence length="218" mass="24565">MTDVTESLLDCEIETDKYDVPLRAWRVEISIETYGVLSNKFSLSHSCLYKNFSFNHSGRYMPVPNSLELDSFDIAILKVVQCCNTTPLRLIGESVNLSPAAVQRRIRRMEEAGVIVRNVAIVDPERVAKPITLIVEVHAKETNTAAATALKKAFSGPEVQQCYYVTGEADFVLVMNVSTMTEYEALASRMFDENDNIKWYRTTVAMSRVKVGLEVRLD</sequence>
<reference evidence="5 6" key="1">
    <citation type="submission" date="2021-02" db="EMBL/GenBank/DDBJ databases">
        <authorList>
            <person name="Vanwijnsberghe S."/>
        </authorList>
    </citation>
    <scope>NUCLEOTIDE SEQUENCE [LARGE SCALE GENOMIC DNA]</scope>
    <source>
        <strain evidence="5 6">R-69776</strain>
    </source>
</reference>
<dbReference type="SMART" id="SM00344">
    <property type="entry name" value="HTH_ASNC"/>
    <property type="match status" value="1"/>
</dbReference>
<evidence type="ECO:0000259" key="4">
    <source>
        <dbReference type="PROSITE" id="PS50956"/>
    </source>
</evidence>
<gene>
    <name evidence="5" type="ORF">R69776_06478</name>
</gene>
<evidence type="ECO:0000256" key="2">
    <source>
        <dbReference type="ARBA" id="ARBA00023125"/>
    </source>
</evidence>
<dbReference type="Pfam" id="PF01037">
    <property type="entry name" value="AsnC_trans_reg"/>
    <property type="match status" value="1"/>
</dbReference>
<name>A0ABM8SSD8_9BURK</name>
<dbReference type="Proteomes" id="UP000673821">
    <property type="component" value="Unassembled WGS sequence"/>
</dbReference>
<dbReference type="InterPro" id="IPR036390">
    <property type="entry name" value="WH_DNA-bd_sf"/>
</dbReference>
<dbReference type="InterPro" id="IPR019888">
    <property type="entry name" value="Tscrpt_reg_AsnC-like"/>
</dbReference>
<keyword evidence="3" id="KW-0804">Transcription</keyword>
<dbReference type="InterPro" id="IPR000485">
    <property type="entry name" value="AsnC-type_HTH_dom"/>
</dbReference>
<dbReference type="SUPFAM" id="SSF54909">
    <property type="entry name" value="Dimeric alpha+beta barrel"/>
    <property type="match status" value="1"/>
</dbReference>
<proteinExistence type="predicted"/>
<dbReference type="RefSeq" id="WP_234477063.1">
    <property type="nucleotide sequence ID" value="NZ_CAJNBH010000024.1"/>
</dbReference>
<evidence type="ECO:0000256" key="1">
    <source>
        <dbReference type="ARBA" id="ARBA00023015"/>
    </source>
</evidence>
<protein>
    <recommendedName>
        <fullName evidence="4">HTH asnC-type domain-containing protein</fullName>
    </recommendedName>
</protein>
<dbReference type="Gene3D" id="3.30.70.920">
    <property type="match status" value="1"/>
</dbReference>
<dbReference type="InterPro" id="IPR011008">
    <property type="entry name" value="Dimeric_a/b-barrel"/>
</dbReference>
<keyword evidence="2" id="KW-0238">DNA-binding</keyword>
<evidence type="ECO:0000313" key="6">
    <source>
        <dbReference type="Proteomes" id="UP000673821"/>
    </source>
</evidence>
<dbReference type="PANTHER" id="PTHR30154">
    <property type="entry name" value="LEUCINE-RESPONSIVE REGULATORY PROTEIN"/>
    <property type="match status" value="1"/>
</dbReference>
<keyword evidence="1" id="KW-0805">Transcription regulation</keyword>